<dbReference type="Pfam" id="PF13530">
    <property type="entry name" value="SCP2_2"/>
    <property type="match status" value="1"/>
</dbReference>
<gene>
    <name evidence="2" type="ORF">HLI28_12545</name>
</gene>
<protein>
    <submittedName>
        <fullName evidence="2">GNAT family N-acetyltransferase</fullName>
    </submittedName>
</protein>
<dbReference type="InterPro" id="IPR036527">
    <property type="entry name" value="SCP2_sterol-bd_dom_sf"/>
</dbReference>
<dbReference type="Proteomes" id="UP000557204">
    <property type="component" value="Unassembled WGS sequence"/>
</dbReference>
<dbReference type="PROSITE" id="PS51186">
    <property type="entry name" value="GNAT"/>
    <property type="match status" value="1"/>
</dbReference>
<dbReference type="Pfam" id="PF13527">
    <property type="entry name" value="Acetyltransf_9"/>
    <property type="match status" value="1"/>
</dbReference>
<dbReference type="GO" id="GO:0030649">
    <property type="term" value="P:aminoglycoside antibiotic catabolic process"/>
    <property type="evidence" value="ECO:0007669"/>
    <property type="project" value="TreeGrafter"/>
</dbReference>
<dbReference type="InterPro" id="IPR051554">
    <property type="entry name" value="Acetyltransferase_Eis"/>
</dbReference>
<dbReference type="Gene3D" id="3.40.630.30">
    <property type="match status" value="2"/>
</dbReference>
<dbReference type="PANTHER" id="PTHR37817:SF1">
    <property type="entry name" value="N-ACETYLTRANSFERASE EIS"/>
    <property type="match status" value="1"/>
</dbReference>
<dbReference type="EMBL" id="JABFAJ010000024">
    <property type="protein sequence ID" value="NNU28365.1"/>
    <property type="molecule type" value="Genomic_DNA"/>
</dbReference>
<dbReference type="InterPro" id="IPR041380">
    <property type="entry name" value="Acetyltransf_17"/>
</dbReference>
<sequence>MSHDVRRLPFADAEASRRLQQEAFGGAAPVPDADGWPPAGSRPWGAWVDGGLAARATVRSFTSWFHGARVPTAGLGGVTVAAEHRGTGLLRPLVAAALAEAREHGEVVSTLYPSAPGVYRGLGYEIVGSYDEITVPLSALAALRRPPGVRTRRAAEADVPAVRAVYERWAAAQNGPLTRTEAPFAVEAEDLVGPDADYTGVTLAVDAADGGVLGFVSWTRGAGYDRAGVLEVDDLVALSPDAARALWFVLASFGTVVGSARISTSGAWSGADVSRLVLPDHAATATSRPYMLRLLDVPGALGSARLAPWTAEVPFAVVDPRTPDLEGSWVLRVSGGAVRVDPDDAAPRTPADRPVFTAGGLAQSYAGSQTCANLRLAGQLHGPDGHDAVWDALWTGRPVHVRDYF</sequence>
<dbReference type="SUPFAM" id="SSF55718">
    <property type="entry name" value="SCP-like"/>
    <property type="match status" value="1"/>
</dbReference>
<dbReference type="PANTHER" id="PTHR37817">
    <property type="entry name" value="N-ACETYLTRANSFERASE EIS"/>
    <property type="match status" value="1"/>
</dbReference>
<dbReference type="InterPro" id="IPR000182">
    <property type="entry name" value="GNAT_dom"/>
</dbReference>
<keyword evidence="2" id="KW-0808">Transferase</keyword>
<accession>A0A849K9C2</accession>
<dbReference type="RefSeq" id="WP_171247913.1">
    <property type="nucleotide sequence ID" value="NZ_JABFAJ010000024.1"/>
</dbReference>
<keyword evidence="3" id="KW-1185">Reference proteome</keyword>
<dbReference type="Pfam" id="PF17668">
    <property type="entry name" value="Acetyltransf_17"/>
    <property type="match status" value="1"/>
</dbReference>
<name>A0A849K9C2_9MICO</name>
<dbReference type="InterPro" id="IPR016181">
    <property type="entry name" value="Acyl_CoA_acyltransferase"/>
</dbReference>
<dbReference type="InterPro" id="IPR025559">
    <property type="entry name" value="Eis_dom"/>
</dbReference>
<proteinExistence type="predicted"/>
<reference evidence="2 3" key="1">
    <citation type="submission" date="2020-05" db="EMBL/GenBank/DDBJ databases">
        <title>Genome sequence of Isoptericola sp. JC619 isolated from Chilika lagoon, India.</title>
        <authorList>
            <person name="Kumar D."/>
            <person name="Appam K."/>
            <person name="Gandham S."/>
            <person name="Uppada J."/>
            <person name="Sasikala C."/>
            <person name="Venkata Ramana C."/>
        </authorList>
    </citation>
    <scope>NUCLEOTIDE SEQUENCE [LARGE SCALE GENOMIC DNA]</scope>
    <source>
        <strain evidence="2 3">JC619</strain>
    </source>
</reference>
<dbReference type="CDD" id="cd04301">
    <property type="entry name" value="NAT_SF"/>
    <property type="match status" value="1"/>
</dbReference>
<organism evidence="2 3">
    <name type="scientific">Isoptericola sediminis</name>
    <dbReference type="NCBI Taxonomy" id="2733572"/>
    <lineage>
        <taxon>Bacteria</taxon>
        <taxon>Bacillati</taxon>
        <taxon>Actinomycetota</taxon>
        <taxon>Actinomycetes</taxon>
        <taxon>Micrococcales</taxon>
        <taxon>Promicromonosporaceae</taxon>
        <taxon>Isoptericola</taxon>
    </lineage>
</organism>
<comment type="caution">
    <text evidence="2">The sequence shown here is derived from an EMBL/GenBank/DDBJ whole genome shotgun (WGS) entry which is preliminary data.</text>
</comment>
<evidence type="ECO:0000313" key="3">
    <source>
        <dbReference type="Proteomes" id="UP000557204"/>
    </source>
</evidence>
<evidence type="ECO:0000313" key="2">
    <source>
        <dbReference type="EMBL" id="NNU28365.1"/>
    </source>
</evidence>
<evidence type="ECO:0000259" key="1">
    <source>
        <dbReference type="PROSITE" id="PS51186"/>
    </source>
</evidence>
<dbReference type="AlphaFoldDB" id="A0A849K9C2"/>
<dbReference type="GO" id="GO:0034069">
    <property type="term" value="F:aminoglycoside N-acetyltransferase activity"/>
    <property type="evidence" value="ECO:0007669"/>
    <property type="project" value="TreeGrafter"/>
</dbReference>
<dbReference type="SUPFAM" id="SSF55729">
    <property type="entry name" value="Acyl-CoA N-acyltransferases (Nat)"/>
    <property type="match status" value="1"/>
</dbReference>
<feature type="domain" description="N-acetyltransferase" evidence="1">
    <location>
        <begin position="3"/>
        <end position="146"/>
    </location>
</feature>
<dbReference type="Gene3D" id="3.30.1050.10">
    <property type="entry name" value="SCP2 sterol-binding domain"/>
    <property type="match status" value="1"/>
</dbReference>